<dbReference type="Pfam" id="PF00400">
    <property type="entry name" value="WD40"/>
    <property type="match status" value="2"/>
</dbReference>
<evidence type="ECO:0000313" key="8">
    <source>
        <dbReference type="Proteomes" id="UP000838878"/>
    </source>
</evidence>
<organism evidence="7 8">
    <name type="scientific">Brenthis ino</name>
    <name type="common">lesser marbled fritillary</name>
    <dbReference type="NCBI Taxonomy" id="405034"/>
    <lineage>
        <taxon>Eukaryota</taxon>
        <taxon>Metazoa</taxon>
        <taxon>Ecdysozoa</taxon>
        <taxon>Arthropoda</taxon>
        <taxon>Hexapoda</taxon>
        <taxon>Insecta</taxon>
        <taxon>Pterygota</taxon>
        <taxon>Neoptera</taxon>
        <taxon>Endopterygota</taxon>
        <taxon>Lepidoptera</taxon>
        <taxon>Glossata</taxon>
        <taxon>Ditrysia</taxon>
        <taxon>Papilionoidea</taxon>
        <taxon>Nymphalidae</taxon>
        <taxon>Heliconiinae</taxon>
        <taxon>Argynnini</taxon>
        <taxon>Brenthis</taxon>
    </lineage>
</organism>
<evidence type="ECO:0008006" key="9">
    <source>
        <dbReference type="Google" id="ProtNLM"/>
    </source>
</evidence>
<keyword evidence="8" id="KW-1185">Reference proteome</keyword>
<comment type="subcellular location">
    <subcellularLocation>
        <location evidence="1">Cytoplasm</location>
    </subcellularLocation>
</comment>
<evidence type="ECO:0000256" key="3">
    <source>
        <dbReference type="ARBA" id="ARBA00022574"/>
    </source>
</evidence>
<keyword evidence="2" id="KW-0963">Cytoplasm</keyword>
<dbReference type="PANTHER" id="PTHR12442">
    <property type="entry name" value="DYNEIN INTERMEDIATE CHAIN"/>
    <property type="match status" value="1"/>
</dbReference>
<dbReference type="AlphaFoldDB" id="A0A8J9V2Y4"/>
<keyword evidence="4" id="KW-0677">Repeat</keyword>
<dbReference type="Gene3D" id="2.130.10.10">
    <property type="entry name" value="YVTN repeat-like/Quinoprotein amine dehydrogenase"/>
    <property type="match status" value="2"/>
</dbReference>
<evidence type="ECO:0000256" key="1">
    <source>
        <dbReference type="ARBA" id="ARBA00004496"/>
    </source>
</evidence>
<dbReference type="PROSITE" id="PS50082">
    <property type="entry name" value="WD_REPEATS_2"/>
    <property type="match status" value="1"/>
</dbReference>
<dbReference type="SMART" id="SM00320">
    <property type="entry name" value="WD40"/>
    <property type="match status" value="4"/>
</dbReference>
<dbReference type="EMBL" id="OV170228">
    <property type="protein sequence ID" value="CAH0730698.1"/>
    <property type="molecule type" value="Genomic_DNA"/>
</dbReference>
<gene>
    <name evidence="7" type="ORF">BINO364_LOCUS15653</name>
</gene>
<dbReference type="GO" id="GO:0045504">
    <property type="term" value="F:dynein heavy chain binding"/>
    <property type="evidence" value="ECO:0007669"/>
    <property type="project" value="TreeGrafter"/>
</dbReference>
<reference evidence="7" key="1">
    <citation type="submission" date="2021-12" db="EMBL/GenBank/DDBJ databases">
        <authorList>
            <person name="Martin H S."/>
        </authorList>
    </citation>
    <scope>NUCLEOTIDE SEQUENCE</scope>
</reference>
<dbReference type="OrthoDB" id="445052at2759"/>
<feature type="region of interest" description="Disordered" evidence="6">
    <location>
        <begin position="22"/>
        <end position="47"/>
    </location>
</feature>
<dbReference type="GO" id="GO:0042073">
    <property type="term" value="P:intraciliary transport"/>
    <property type="evidence" value="ECO:0007669"/>
    <property type="project" value="TreeGrafter"/>
</dbReference>
<dbReference type="InterPro" id="IPR050687">
    <property type="entry name" value="Dynein_IC"/>
</dbReference>
<feature type="non-terminal residue" evidence="7">
    <location>
        <position position="490"/>
    </location>
</feature>
<dbReference type="GO" id="GO:0005868">
    <property type="term" value="C:cytoplasmic dynein complex"/>
    <property type="evidence" value="ECO:0007669"/>
    <property type="project" value="TreeGrafter"/>
</dbReference>
<protein>
    <recommendedName>
        <fullName evidence="9">WD repeat-containing protein 34</fullName>
    </recommendedName>
</protein>
<proteinExistence type="predicted"/>
<sequence length="490" mass="53227">MSGLSGYDSEVVGFDCVNENKRSSTATSSQTTEFSQHGSSSQTYSSKDIGCTAYPEEVKPEPIDPTSGLNEFLKRVVPAMMEQLDQNDPEFINYSSDSDEEDLITAKLLQEIQIKDTSGSGEHGTAILGVTWSSTGNSLAVSIGAMQHETWCQNSGLIKVYTFKRNEEKFIHSFDMTEKNCVTVLKYHPTVGSLLAYGTAAGEVVLCNLRSANMDEDVLLTSPSDCHGSRRVSALQWADASLANTFLVMQINNKGKRRGAADQVLFSAGSDGTLNAWQVNANLQVFENIICYNINGSQNLAPDITCFDFTKNYPLRPTEEKTPDIFVVGTKTGKLYLCKIKVAQSQGVVDPVYDVLEGHGTCVLDVAFSEQRPGIFVSISMDSELRVYDISQASPLKILCLDFPISCLSWLSSPAVVLGACGEQESLRVVNVSSGQVLPVGGLRGGGDVTCLCVSMFGSCRIAAGNEAGTVRVWELPARRFNFTDEDLEF</sequence>
<evidence type="ECO:0000256" key="2">
    <source>
        <dbReference type="ARBA" id="ARBA00022490"/>
    </source>
</evidence>
<feature type="compositionally biased region" description="Low complexity" evidence="6">
    <location>
        <begin position="35"/>
        <end position="46"/>
    </location>
</feature>
<dbReference type="InterPro" id="IPR015943">
    <property type="entry name" value="WD40/YVTN_repeat-like_dom_sf"/>
</dbReference>
<dbReference type="GO" id="GO:0045503">
    <property type="term" value="F:dynein light chain binding"/>
    <property type="evidence" value="ECO:0007669"/>
    <property type="project" value="TreeGrafter"/>
</dbReference>
<dbReference type="PANTHER" id="PTHR12442:SF26">
    <property type="entry name" value="CYTOPLASMIC DYNEIN 2 INTERMEDIATE CHAIN 2"/>
    <property type="match status" value="1"/>
</dbReference>
<feature type="compositionally biased region" description="Polar residues" evidence="6">
    <location>
        <begin position="23"/>
        <end position="34"/>
    </location>
</feature>
<evidence type="ECO:0000256" key="5">
    <source>
        <dbReference type="PROSITE-ProRule" id="PRU00221"/>
    </source>
</evidence>
<dbReference type="InterPro" id="IPR001680">
    <property type="entry name" value="WD40_rpt"/>
</dbReference>
<dbReference type="GO" id="GO:0097014">
    <property type="term" value="C:ciliary plasm"/>
    <property type="evidence" value="ECO:0007669"/>
    <property type="project" value="TreeGrafter"/>
</dbReference>
<evidence type="ECO:0000313" key="7">
    <source>
        <dbReference type="EMBL" id="CAH0730698.1"/>
    </source>
</evidence>
<dbReference type="Proteomes" id="UP000838878">
    <property type="component" value="Chromosome 8"/>
</dbReference>
<dbReference type="SUPFAM" id="SSF50978">
    <property type="entry name" value="WD40 repeat-like"/>
    <property type="match status" value="1"/>
</dbReference>
<evidence type="ECO:0000256" key="4">
    <source>
        <dbReference type="ARBA" id="ARBA00022737"/>
    </source>
</evidence>
<evidence type="ECO:0000256" key="6">
    <source>
        <dbReference type="SAM" id="MobiDB-lite"/>
    </source>
</evidence>
<dbReference type="InterPro" id="IPR036322">
    <property type="entry name" value="WD40_repeat_dom_sf"/>
</dbReference>
<keyword evidence="3 5" id="KW-0853">WD repeat</keyword>
<feature type="repeat" description="WD" evidence="5">
    <location>
        <begin position="356"/>
        <end position="398"/>
    </location>
</feature>
<accession>A0A8J9V2Y4</accession>
<name>A0A8J9V2Y4_9NEOP</name>